<proteinExistence type="predicted"/>
<name>A0A1I7WAE9_HETBA</name>
<evidence type="ECO:0000313" key="2">
    <source>
        <dbReference type="WBParaSite" id="Hba_01656"/>
    </source>
</evidence>
<sequence length="232" mass="27482">MDFRWMLSDWPQPSEVIVLCNKTFNLESIFVGRANIHKLFAIIQHLLAKLNTFFHVITAFNIDIHSDKVNYRHKFLSKNPENILYLNLRGVNLLDVEDFPLKCFLIYLHREGWEIVGSCTDINMRALEAEHLEDIKRNRSVQIDYIICNCISISCALIKYIIINLSCVLIWNLIKQHSNNIEMIRNNYSRLDNLWIYLQIRDIHCCINLKSLQLWLITVPSRIFNYSWILEG</sequence>
<dbReference type="AlphaFoldDB" id="A0A1I7WAE9"/>
<reference evidence="2" key="1">
    <citation type="submission" date="2016-11" db="UniProtKB">
        <authorList>
            <consortium name="WormBaseParasite"/>
        </authorList>
    </citation>
    <scope>IDENTIFICATION</scope>
</reference>
<protein>
    <submittedName>
        <fullName evidence="2">Recep_L_domain domain-containing protein</fullName>
    </submittedName>
</protein>
<evidence type="ECO:0000313" key="1">
    <source>
        <dbReference type="Proteomes" id="UP000095283"/>
    </source>
</evidence>
<dbReference type="WBParaSite" id="Hba_01656">
    <property type="protein sequence ID" value="Hba_01656"/>
    <property type="gene ID" value="Hba_01656"/>
</dbReference>
<accession>A0A1I7WAE9</accession>
<dbReference type="Proteomes" id="UP000095283">
    <property type="component" value="Unplaced"/>
</dbReference>
<keyword evidence="1" id="KW-1185">Reference proteome</keyword>
<organism evidence="1 2">
    <name type="scientific">Heterorhabditis bacteriophora</name>
    <name type="common">Entomopathogenic nematode worm</name>
    <dbReference type="NCBI Taxonomy" id="37862"/>
    <lineage>
        <taxon>Eukaryota</taxon>
        <taxon>Metazoa</taxon>
        <taxon>Ecdysozoa</taxon>
        <taxon>Nematoda</taxon>
        <taxon>Chromadorea</taxon>
        <taxon>Rhabditida</taxon>
        <taxon>Rhabditina</taxon>
        <taxon>Rhabditomorpha</taxon>
        <taxon>Strongyloidea</taxon>
        <taxon>Heterorhabditidae</taxon>
        <taxon>Heterorhabditis</taxon>
    </lineage>
</organism>